<gene>
    <name evidence="1" type="ORF">QNI16_10345</name>
</gene>
<evidence type="ECO:0000313" key="1">
    <source>
        <dbReference type="EMBL" id="MDJ1480883.1"/>
    </source>
</evidence>
<comment type="caution">
    <text evidence="1">The sequence shown here is derived from an EMBL/GenBank/DDBJ whole genome shotgun (WGS) entry which is preliminary data.</text>
</comment>
<reference evidence="1" key="1">
    <citation type="submission" date="2023-05" db="EMBL/GenBank/DDBJ databases">
        <authorList>
            <person name="Zhang X."/>
        </authorList>
    </citation>
    <scope>NUCLEOTIDE SEQUENCE</scope>
    <source>
        <strain evidence="1">YF14B1</strain>
    </source>
</reference>
<dbReference type="AlphaFoldDB" id="A0AAE3QP30"/>
<proteinExistence type="predicted"/>
<name>A0AAE3QP30_9BACT</name>
<protein>
    <submittedName>
        <fullName evidence="1">Uncharacterized protein</fullName>
    </submittedName>
</protein>
<dbReference type="EMBL" id="JASJOS010000004">
    <property type="protein sequence ID" value="MDJ1480883.1"/>
    <property type="molecule type" value="Genomic_DNA"/>
</dbReference>
<evidence type="ECO:0000313" key="2">
    <source>
        <dbReference type="Proteomes" id="UP001241110"/>
    </source>
</evidence>
<accession>A0AAE3QP30</accession>
<sequence length="225" mass="27465">MDTFRLRFSIQKLVPSKAYLQAGKPHDMWTSQYIKWRFVKEKDANQSIESFLEELTELKKDTKHDFRLRIEYIINGKYLDQVIKHRNKENKYDLFFEGLFSSFEFVELYKSYNWGLFLIKRFMGEPLIIEDVYQLYYPHIQKEPFPVNERVREWFMEEQECGVQIFCYGDRIYGSWDVDITRRENTIIWDHPDLGKFYFDAQLYEQSLAEYKAYLERKVNKPANT</sequence>
<organism evidence="1 2">
    <name type="scientific">Xanthocytophaga flava</name>
    <dbReference type="NCBI Taxonomy" id="3048013"/>
    <lineage>
        <taxon>Bacteria</taxon>
        <taxon>Pseudomonadati</taxon>
        <taxon>Bacteroidota</taxon>
        <taxon>Cytophagia</taxon>
        <taxon>Cytophagales</taxon>
        <taxon>Rhodocytophagaceae</taxon>
        <taxon>Xanthocytophaga</taxon>
    </lineage>
</organism>
<dbReference type="RefSeq" id="WP_313977947.1">
    <property type="nucleotide sequence ID" value="NZ_JASJOS010000004.1"/>
</dbReference>
<dbReference type="Proteomes" id="UP001241110">
    <property type="component" value="Unassembled WGS sequence"/>
</dbReference>